<dbReference type="EMBL" id="VZZJ01000013">
    <property type="protein sequence ID" value="KAB1072426.1"/>
    <property type="molecule type" value="Genomic_DNA"/>
</dbReference>
<sequence length="91" mass="9117">MTAHILWGTALGLVLSTGAFAQSYTAPAGIPAVTAPGGLEGRAAGPNLAADQGRSLQGYGGRGIVRGGFADDGLTTGSVRADRRGRHLDGR</sequence>
<evidence type="ECO:0000256" key="1">
    <source>
        <dbReference type="SAM" id="MobiDB-lite"/>
    </source>
</evidence>
<feature type="chain" id="PRO_5027094274" evidence="2">
    <location>
        <begin position="22"/>
        <end position="91"/>
    </location>
</feature>
<dbReference type="AlphaFoldDB" id="A0A6N6MPI9"/>
<accession>A0A6N6MPI9</accession>
<evidence type="ECO:0000256" key="2">
    <source>
        <dbReference type="SAM" id="SignalP"/>
    </source>
</evidence>
<feature type="region of interest" description="Disordered" evidence="1">
    <location>
        <begin position="71"/>
        <end position="91"/>
    </location>
</feature>
<dbReference type="Proteomes" id="UP000441523">
    <property type="component" value="Unassembled WGS sequence"/>
</dbReference>
<protein>
    <submittedName>
        <fullName evidence="3">Uncharacterized protein</fullName>
    </submittedName>
</protein>
<feature type="signal peptide" evidence="2">
    <location>
        <begin position="1"/>
        <end position="21"/>
    </location>
</feature>
<organism evidence="3 4">
    <name type="scientific">Methylobacterium planeticum</name>
    <dbReference type="NCBI Taxonomy" id="2615211"/>
    <lineage>
        <taxon>Bacteria</taxon>
        <taxon>Pseudomonadati</taxon>
        <taxon>Pseudomonadota</taxon>
        <taxon>Alphaproteobacteria</taxon>
        <taxon>Hyphomicrobiales</taxon>
        <taxon>Methylobacteriaceae</taxon>
        <taxon>Methylobacterium</taxon>
    </lineage>
</organism>
<dbReference type="RefSeq" id="WP_150964618.1">
    <property type="nucleotide sequence ID" value="NZ_VZZJ01000013.1"/>
</dbReference>
<keyword evidence="2" id="KW-0732">Signal</keyword>
<evidence type="ECO:0000313" key="3">
    <source>
        <dbReference type="EMBL" id="KAB1072426.1"/>
    </source>
</evidence>
<gene>
    <name evidence="3" type="ORF">F6X51_15640</name>
</gene>
<keyword evidence="4" id="KW-1185">Reference proteome</keyword>
<comment type="caution">
    <text evidence="3">The sequence shown here is derived from an EMBL/GenBank/DDBJ whole genome shotgun (WGS) entry which is preliminary data.</text>
</comment>
<reference evidence="3 4" key="1">
    <citation type="submission" date="2019-09" db="EMBL/GenBank/DDBJ databases">
        <title>YIM 132548 draft genome.</title>
        <authorList>
            <person name="Jiang L."/>
        </authorList>
    </citation>
    <scope>NUCLEOTIDE SEQUENCE [LARGE SCALE GENOMIC DNA]</scope>
    <source>
        <strain evidence="3 4">YIM 132548</strain>
    </source>
</reference>
<name>A0A6N6MPI9_9HYPH</name>
<proteinExistence type="predicted"/>
<evidence type="ECO:0000313" key="4">
    <source>
        <dbReference type="Proteomes" id="UP000441523"/>
    </source>
</evidence>